<dbReference type="OrthoDB" id="6313889at2"/>
<reference evidence="3" key="1">
    <citation type="journal article" date="2018" name="Front. Microbiol.">
        <title>Genome-Based Analysis Reveals the Taxonomy and Diversity of the Family Idiomarinaceae.</title>
        <authorList>
            <person name="Liu Y."/>
            <person name="Lai Q."/>
            <person name="Shao Z."/>
        </authorList>
    </citation>
    <scope>NUCLEOTIDE SEQUENCE [LARGE SCALE GENOMIC DNA]</scope>
    <source>
        <strain evidence="3">BH195</strain>
    </source>
</reference>
<evidence type="ECO:0000313" key="2">
    <source>
        <dbReference type="EMBL" id="RUO54130.1"/>
    </source>
</evidence>
<comment type="caution">
    <text evidence="2">The sequence shown here is derived from an EMBL/GenBank/DDBJ whole genome shotgun (WGS) entry which is preliminary data.</text>
</comment>
<sequence length="300" mass="33298">MRKKLSNAASVAAVLLSMCGLIQTAKSAQISQNLPSLTLASWYSSDKTANYQPGYAIATGAACEADDLPVQLWLPEGQAEPVLQTLAQWPEHPLAEFSNCFSVRWYHDLKDLNCGATRGRGSQQCDLALLPRELHQRQLVFVADEPLIASASTWQMVLPISAGIDVLAHEIGHWLGFADEYAMSANLARDYCEGDYHHLSVNVVTTSNDQLSSDGLKALWQRLPWHEAVDDWRQLGQPDGNGKWRLGSDETVTVGLFPSNTCAAVTGVYSWKPVARMTAMEYHDVNVWPPIYLEMLRRLK</sequence>
<evidence type="ECO:0008006" key="4">
    <source>
        <dbReference type="Google" id="ProtNLM"/>
    </source>
</evidence>
<dbReference type="AlphaFoldDB" id="A0A432XZJ1"/>
<dbReference type="SUPFAM" id="SSF55486">
    <property type="entry name" value="Metalloproteases ('zincins'), catalytic domain"/>
    <property type="match status" value="2"/>
</dbReference>
<dbReference type="RefSeq" id="WP_126761244.1">
    <property type="nucleotide sequence ID" value="NZ_JBHLTZ010000004.1"/>
</dbReference>
<evidence type="ECO:0000313" key="3">
    <source>
        <dbReference type="Proteomes" id="UP000287198"/>
    </source>
</evidence>
<organism evidence="2 3">
    <name type="scientific">Pseudidiomarina halophila</name>
    <dbReference type="NCBI Taxonomy" id="1449799"/>
    <lineage>
        <taxon>Bacteria</taxon>
        <taxon>Pseudomonadati</taxon>
        <taxon>Pseudomonadota</taxon>
        <taxon>Gammaproteobacteria</taxon>
        <taxon>Alteromonadales</taxon>
        <taxon>Idiomarinaceae</taxon>
        <taxon>Pseudidiomarina</taxon>
    </lineage>
</organism>
<gene>
    <name evidence="2" type="ORF">CWI69_01490</name>
</gene>
<proteinExistence type="predicted"/>
<keyword evidence="1" id="KW-0732">Signal</keyword>
<evidence type="ECO:0000256" key="1">
    <source>
        <dbReference type="SAM" id="SignalP"/>
    </source>
</evidence>
<name>A0A432XZJ1_9GAMM</name>
<feature type="chain" id="PRO_5019549239" description="Peptidase" evidence="1">
    <location>
        <begin position="28"/>
        <end position="300"/>
    </location>
</feature>
<accession>A0A432XZJ1</accession>
<feature type="signal peptide" evidence="1">
    <location>
        <begin position="1"/>
        <end position="27"/>
    </location>
</feature>
<keyword evidence="3" id="KW-1185">Reference proteome</keyword>
<protein>
    <recommendedName>
        <fullName evidence="4">Peptidase</fullName>
    </recommendedName>
</protein>
<dbReference type="EMBL" id="PIPW01000001">
    <property type="protein sequence ID" value="RUO54130.1"/>
    <property type="molecule type" value="Genomic_DNA"/>
</dbReference>
<dbReference type="Proteomes" id="UP000287198">
    <property type="component" value="Unassembled WGS sequence"/>
</dbReference>